<reference evidence="1" key="1">
    <citation type="journal article" date="2017" name="J. Phycol.">
        <title>Analysis of chloroplast genomes and a supermatrix inform reclassification of the Rhodomelaceae (Rhodophyta).</title>
        <authorList>
            <person name="Diaz-Tapia P."/>
            <person name="Maggs C.A."/>
            <person name="West J.A."/>
            <person name="Verbruggen H."/>
        </authorList>
    </citation>
    <scope>NUCLEOTIDE SEQUENCE</scope>
    <source>
        <strain evidence="1">PD1107</strain>
    </source>
</reference>
<gene>
    <name evidence="1" type="primary">ConsOrf2</name>
</gene>
<dbReference type="EMBL" id="MF101444">
    <property type="protein sequence ID" value="ARW66797.1"/>
    <property type="molecule type" value="Genomic_DNA"/>
</dbReference>
<dbReference type="GeneID" id="33360001"/>
<organism evidence="1">
    <name type="scientific">Dipterosiphonia australica</name>
    <dbReference type="NCBI Taxonomy" id="2007208"/>
    <lineage>
        <taxon>Eukaryota</taxon>
        <taxon>Rhodophyta</taxon>
        <taxon>Florideophyceae</taxon>
        <taxon>Rhodymeniophycidae</taxon>
        <taxon>Ceramiales</taxon>
        <taxon>Rhodomelaceae</taxon>
        <taxon>Herposiphonieae</taxon>
        <taxon>Dipterosiphonia</taxon>
    </lineage>
</organism>
<name>A0A1Z1ML27_9FLOR</name>
<accession>A0A1Z1ML27</accession>
<keyword evidence="1" id="KW-0150">Chloroplast</keyword>
<sequence>MDDIYMKIRIFNNQIIEVDYFKSINYSHSIFNYPMCFIAEYSNINELFFLLSIFIGFQGLSSQHKMYLGKEILKAHISIKLKQMYIQS</sequence>
<protein>
    <submittedName>
        <fullName evidence="1">Uncharacterized protein</fullName>
    </submittedName>
</protein>
<dbReference type="AlphaFoldDB" id="A0A1Z1ML27"/>
<evidence type="ECO:0000313" key="1">
    <source>
        <dbReference type="EMBL" id="ARW66797.1"/>
    </source>
</evidence>
<proteinExistence type="predicted"/>
<geneLocation type="chloroplast" evidence="1"/>
<dbReference type="RefSeq" id="YP_009397611.1">
    <property type="nucleotide sequence ID" value="NC_035288.1"/>
</dbReference>
<keyword evidence="1" id="KW-0934">Plastid</keyword>